<organism evidence="1 2">
    <name type="scientific">Rhizopus stolonifer</name>
    <name type="common">Rhizopus nigricans</name>
    <dbReference type="NCBI Taxonomy" id="4846"/>
    <lineage>
        <taxon>Eukaryota</taxon>
        <taxon>Fungi</taxon>
        <taxon>Fungi incertae sedis</taxon>
        <taxon>Mucoromycota</taxon>
        <taxon>Mucoromycotina</taxon>
        <taxon>Mucoromycetes</taxon>
        <taxon>Mucorales</taxon>
        <taxon>Mucorineae</taxon>
        <taxon>Rhizopodaceae</taxon>
        <taxon>Rhizopus</taxon>
    </lineage>
</organism>
<reference evidence="1 2" key="1">
    <citation type="journal article" date="2018" name="G3 (Bethesda)">
        <title>Phylogenetic and Phylogenomic Definition of Rhizopus Species.</title>
        <authorList>
            <person name="Gryganskyi A.P."/>
            <person name="Golan J."/>
            <person name="Dolatabadi S."/>
            <person name="Mondo S."/>
            <person name="Robb S."/>
            <person name="Idnurm A."/>
            <person name="Muszewska A."/>
            <person name="Steczkiewicz K."/>
            <person name="Masonjones S."/>
            <person name="Liao H.L."/>
            <person name="Gajdeczka M.T."/>
            <person name="Anike F."/>
            <person name="Vuek A."/>
            <person name="Anishchenko I.M."/>
            <person name="Voigt K."/>
            <person name="de Hoog G.S."/>
            <person name="Smith M.E."/>
            <person name="Heitman J."/>
            <person name="Vilgalys R."/>
            <person name="Stajich J.E."/>
        </authorList>
    </citation>
    <scope>NUCLEOTIDE SEQUENCE [LARGE SCALE GENOMIC DNA]</scope>
    <source>
        <strain evidence="1 2">LSU 92-RS-03</strain>
    </source>
</reference>
<comment type="caution">
    <text evidence="1">The sequence shown here is derived from an EMBL/GenBank/DDBJ whole genome shotgun (WGS) entry which is preliminary data.</text>
</comment>
<accession>A0A367KBN4</accession>
<protein>
    <submittedName>
        <fullName evidence="1">Uncharacterized protein</fullName>
    </submittedName>
</protein>
<dbReference type="Proteomes" id="UP000253551">
    <property type="component" value="Unassembled WGS sequence"/>
</dbReference>
<gene>
    <name evidence="1" type="ORF">CU098_004568</name>
</gene>
<keyword evidence="2" id="KW-1185">Reference proteome</keyword>
<sequence>MLNTDLRHSEMDAATSNCALAITASIQKKVPRITNMKIKVEVSKHEVHRLKSNDVSAMFEQQHQLKDDTKDQQLYLFIDEQWKTKTKYDKQRSKPLSKNIDKVLKNLNFDKAYRLSRNAETTVLNSDQ</sequence>
<dbReference type="EMBL" id="PJQM01001938">
    <property type="protein sequence ID" value="RCH99550.1"/>
    <property type="molecule type" value="Genomic_DNA"/>
</dbReference>
<evidence type="ECO:0000313" key="2">
    <source>
        <dbReference type="Proteomes" id="UP000253551"/>
    </source>
</evidence>
<evidence type="ECO:0000313" key="1">
    <source>
        <dbReference type="EMBL" id="RCH99550.1"/>
    </source>
</evidence>
<name>A0A367KBN4_RHIST</name>
<proteinExistence type="predicted"/>
<feature type="non-terminal residue" evidence="1">
    <location>
        <position position="128"/>
    </location>
</feature>
<dbReference type="AlphaFoldDB" id="A0A367KBN4"/>
<dbReference type="STRING" id="4846.A0A367KBN4"/>